<feature type="signal peptide" evidence="1">
    <location>
        <begin position="1"/>
        <end position="22"/>
    </location>
</feature>
<keyword evidence="3" id="KW-1185">Reference proteome</keyword>
<dbReference type="AlphaFoldDB" id="M2YI13"/>
<evidence type="ECO:0000313" key="2">
    <source>
        <dbReference type="EMBL" id="EME38174.1"/>
    </source>
</evidence>
<feature type="chain" id="PRO_5004029489" evidence="1">
    <location>
        <begin position="23"/>
        <end position="428"/>
    </location>
</feature>
<reference evidence="2 3" key="2">
    <citation type="journal article" date="2012" name="PLoS Pathog.">
        <title>Diverse lifestyles and strategies of plant pathogenesis encoded in the genomes of eighteen Dothideomycetes fungi.</title>
        <authorList>
            <person name="Ohm R.A."/>
            <person name="Feau N."/>
            <person name="Henrissat B."/>
            <person name="Schoch C.L."/>
            <person name="Horwitz B.A."/>
            <person name="Barry K.W."/>
            <person name="Condon B.J."/>
            <person name="Copeland A.C."/>
            <person name="Dhillon B."/>
            <person name="Glaser F."/>
            <person name="Hesse C.N."/>
            <person name="Kosti I."/>
            <person name="LaButti K."/>
            <person name="Lindquist E.A."/>
            <person name="Lucas S."/>
            <person name="Salamov A.A."/>
            <person name="Bradshaw R.E."/>
            <person name="Ciuffetti L."/>
            <person name="Hamelin R.C."/>
            <person name="Kema G.H.J."/>
            <person name="Lawrence C."/>
            <person name="Scott J.A."/>
            <person name="Spatafora J.W."/>
            <person name="Turgeon B.G."/>
            <person name="de Wit P.J.G.M."/>
            <person name="Zhong S."/>
            <person name="Goodwin S.B."/>
            <person name="Grigoriev I.V."/>
        </authorList>
    </citation>
    <scope>NUCLEOTIDE SEQUENCE [LARGE SCALE GENOMIC DNA]</scope>
    <source>
        <strain evidence="3">NZE10 / CBS 128990</strain>
    </source>
</reference>
<dbReference type="EMBL" id="KB446548">
    <property type="protein sequence ID" value="EME38174.1"/>
    <property type="molecule type" value="Genomic_DNA"/>
</dbReference>
<accession>M2YI13</accession>
<protein>
    <submittedName>
        <fullName evidence="2">Uncharacterized protein</fullName>
    </submittedName>
</protein>
<proteinExistence type="predicted"/>
<dbReference type="STRING" id="675120.M2YI13"/>
<sequence length="428" mass="44485">MSVHRSWIGLFLTWTFAAFCTATPGQRDYKQNAFCQAVDQVVADFRDEGPATAFCSSYLHLSTACTDTTVTHYSTISTDILTTVTKTQTSTVISTSTAQPLTVISSSSVSETIVTSTSGASVTGTTTVTASVSTSTSTTIITSTSTVTPHTTVTSALTRCTQPAANPPGKRAFRRGNAPQKPPCFGGYKDPNIISSACSCLSIPHATSRRTVTVSKTTTASHVVTSTVHVTQTSSATTVVTSPSTQTTLVIVPSTSTVIIPSDVESTVSIVMTTVTTTTSMTTTTSFAPTSTATRYTNFALMASNAGFGVIHNNGASSASGIYFTDATLAGASGFSLSGQSLLHNNVRMVSFQQNSGNYFSVTNMGNIGFNTNCQLGATSGVCEMTCQCDGAGLFPVASGNDVENNNGNWGWQGSLADSKFIVYAVGQ</sequence>
<evidence type="ECO:0000256" key="1">
    <source>
        <dbReference type="SAM" id="SignalP"/>
    </source>
</evidence>
<dbReference type="Proteomes" id="UP000016933">
    <property type="component" value="Unassembled WGS sequence"/>
</dbReference>
<keyword evidence="1" id="KW-0732">Signal</keyword>
<dbReference type="HOGENOM" id="CLU_640968_0_0_1"/>
<evidence type="ECO:0000313" key="3">
    <source>
        <dbReference type="Proteomes" id="UP000016933"/>
    </source>
</evidence>
<organism evidence="2 3">
    <name type="scientific">Dothistroma septosporum (strain NZE10 / CBS 128990)</name>
    <name type="common">Red band needle blight fungus</name>
    <name type="synonym">Mycosphaerella pini</name>
    <dbReference type="NCBI Taxonomy" id="675120"/>
    <lineage>
        <taxon>Eukaryota</taxon>
        <taxon>Fungi</taxon>
        <taxon>Dikarya</taxon>
        <taxon>Ascomycota</taxon>
        <taxon>Pezizomycotina</taxon>
        <taxon>Dothideomycetes</taxon>
        <taxon>Dothideomycetidae</taxon>
        <taxon>Mycosphaerellales</taxon>
        <taxon>Mycosphaerellaceae</taxon>
        <taxon>Dothistroma</taxon>
    </lineage>
</organism>
<reference evidence="3" key="1">
    <citation type="journal article" date="2012" name="PLoS Genet.">
        <title>The genomes of the fungal plant pathogens Cladosporium fulvum and Dothistroma septosporum reveal adaptation to different hosts and lifestyles but also signatures of common ancestry.</title>
        <authorList>
            <person name="de Wit P.J.G.M."/>
            <person name="van der Burgt A."/>
            <person name="Oekmen B."/>
            <person name="Stergiopoulos I."/>
            <person name="Abd-Elsalam K.A."/>
            <person name="Aerts A.L."/>
            <person name="Bahkali A.H."/>
            <person name="Beenen H.G."/>
            <person name="Chettri P."/>
            <person name="Cox M.P."/>
            <person name="Datema E."/>
            <person name="de Vries R.P."/>
            <person name="Dhillon B."/>
            <person name="Ganley A.R."/>
            <person name="Griffiths S.A."/>
            <person name="Guo Y."/>
            <person name="Hamelin R.C."/>
            <person name="Henrissat B."/>
            <person name="Kabir M.S."/>
            <person name="Jashni M.K."/>
            <person name="Kema G."/>
            <person name="Klaubauf S."/>
            <person name="Lapidus A."/>
            <person name="Levasseur A."/>
            <person name="Lindquist E."/>
            <person name="Mehrabi R."/>
            <person name="Ohm R.A."/>
            <person name="Owen T.J."/>
            <person name="Salamov A."/>
            <person name="Schwelm A."/>
            <person name="Schijlen E."/>
            <person name="Sun H."/>
            <person name="van den Burg H.A."/>
            <person name="van Ham R.C.H.J."/>
            <person name="Zhang S."/>
            <person name="Goodwin S.B."/>
            <person name="Grigoriev I.V."/>
            <person name="Collemare J."/>
            <person name="Bradshaw R.E."/>
        </authorList>
    </citation>
    <scope>NUCLEOTIDE SEQUENCE [LARGE SCALE GENOMIC DNA]</scope>
    <source>
        <strain evidence="3">NZE10 / CBS 128990</strain>
    </source>
</reference>
<gene>
    <name evidence="2" type="ORF">DOTSEDRAFT_75987</name>
</gene>
<name>M2YI13_DOTSN</name>